<evidence type="ECO:0000256" key="1">
    <source>
        <dbReference type="ARBA" id="ARBA00022553"/>
    </source>
</evidence>
<evidence type="ECO:0000259" key="8">
    <source>
        <dbReference type="PROSITE" id="PS50110"/>
    </source>
</evidence>
<keyword evidence="2" id="KW-0902">Two-component regulatory system</keyword>
<dbReference type="PANTHER" id="PTHR48111:SF22">
    <property type="entry name" value="REGULATOR OF RPOS"/>
    <property type="match status" value="1"/>
</dbReference>
<dbReference type="InterPro" id="IPR011006">
    <property type="entry name" value="CheY-like_superfamily"/>
</dbReference>
<reference evidence="10 11" key="1">
    <citation type="journal article" date="2013" name="ISME J.">
        <title>Comparative genomics of pathogenic lineages of Vibrio nigripulchritudo identifies virulence-associated traits.</title>
        <authorList>
            <person name="Goudenege D."/>
            <person name="Labreuche Y."/>
            <person name="Krin E."/>
            <person name="Ansquer D."/>
            <person name="Mangenot S."/>
            <person name="Calteau A."/>
            <person name="Medigue C."/>
            <person name="Mazel D."/>
            <person name="Polz M.F."/>
            <person name="Le Roux F."/>
        </authorList>
    </citation>
    <scope>NUCLEOTIDE SEQUENCE [LARGE SCALE GENOMIC DNA]</scope>
    <source>
        <strain evidence="10 11">SOn1</strain>
    </source>
</reference>
<dbReference type="GO" id="GO:0005829">
    <property type="term" value="C:cytosol"/>
    <property type="evidence" value="ECO:0007669"/>
    <property type="project" value="TreeGrafter"/>
</dbReference>
<dbReference type="GO" id="GO:0000156">
    <property type="term" value="F:phosphorelay response regulator activity"/>
    <property type="evidence" value="ECO:0007669"/>
    <property type="project" value="TreeGrafter"/>
</dbReference>
<dbReference type="InterPro" id="IPR001867">
    <property type="entry name" value="OmpR/PhoB-type_DNA-bd"/>
</dbReference>
<dbReference type="Gene3D" id="1.10.10.10">
    <property type="entry name" value="Winged helix-like DNA-binding domain superfamily/Winged helix DNA-binding domain"/>
    <property type="match status" value="1"/>
</dbReference>
<keyword evidence="5" id="KW-0804">Transcription</keyword>
<sequence>MQVLIIDDDNQFAGALADYLELKGVECDFAYNGQSGLSLALQGDNDVIILDVNMPKMDGYEVCRMLREARVQTPVLMMTAYDTVEDELEGFRSGVDDFVVKPCPMPVVWARLQALSKRTQPNVSSNLKIGDLELDLNTQEAYRAGIKLKMTPIGWKILHYLVLQSPRVVPRPELENAVWPDDPVEPGNLNVQLSNLRKVLDKPFGAPLLHTRINAGIQIKELE</sequence>
<evidence type="ECO:0000256" key="6">
    <source>
        <dbReference type="PROSITE-ProRule" id="PRU00169"/>
    </source>
</evidence>
<protein>
    <submittedName>
        <fullName evidence="10">Response regulator consisting of a CheY-like receiver domain and a winged-helix DNA-binding domain</fullName>
    </submittedName>
</protein>
<evidence type="ECO:0000256" key="2">
    <source>
        <dbReference type="ARBA" id="ARBA00023012"/>
    </source>
</evidence>
<dbReference type="GO" id="GO:0032993">
    <property type="term" value="C:protein-DNA complex"/>
    <property type="evidence" value="ECO:0007669"/>
    <property type="project" value="TreeGrafter"/>
</dbReference>
<dbReference type="CDD" id="cd00383">
    <property type="entry name" value="trans_reg_C"/>
    <property type="match status" value="1"/>
</dbReference>
<dbReference type="Pfam" id="PF00072">
    <property type="entry name" value="Response_reg"/>
    <property type="match status" value="1"/>
</dbReference>
<dbReference type="CDD" id="cd17574">
    <property type="entry name" value="REC_OmpR"/>
    <property type="match status" value="1"/>
</dbReference>
<dbReference type="Pfam" id="PF00486">
    <property type="entry name" value="Trans_reg_C"/>
    <property type="match status" value="1"/>
</dbReference>
<organism evidence="10 11">
    <name type="scientific">Vibrio nigripulchritudo SOn1</name>
    <dbReference type="NCBI Taxonomy" id="1238450"/>
    <lineage>
        <taxon>Bacteria</taxon>
        <taxon>Pseudomonadati</taxon>
        <taxon>Pseudomonadota</taxon>
        <taxon>Gammaproteobacteria</taxon>
        <taxon>Vibrionales</taxon>
        <taxon>Vibrionaceae</taxon>
        <taxon>Vibrio</taxon>
    </lineage>
</organism>
<evidence type="ECO:0000256" key="7">
    <source>
        <dbReference type="PROSITE-ProRule" id="PRU01091"/>
    </source>
</evidence>
<dbReference type="RefSeq" id="WP_022613561.1">
    <property type="nucleotide sequence ID" value="NZ_LK391965.1"/>
</dbReference>
<evidence type="ECO:0000256" key="5">
    <source>
        <dbReference type="ARBA" id="ARBA00023163"/>
    </source>
</evidence>
<dbReference type="SUPFAM" id="SSF52172">
    <property type="entry name" value="CheY-like"/>
    <property type="match status" value="1"/>
</dbReference>
<proteinExistence type="predicted"/>
<dbReference type="Gene3D" id="3.40.50.2300">
    <property type="match status" value="1"/>
</dbReference>
<keyword evidence="1 6" id="KW-0597">Phosphoprotein</keyword>
<gene>
    <name evidence="10" type="ORF">VIBNISOn1_830004</name>
</gene>
<keyword evidence="4 7" id="KW-0238">DNA-binding</keyword>
<evidence type="ECO:0000256" key="4">
    <source>
        <dbReference type="ARBA" id="ARBA00023125"/>
    </source>
</evidence>
<name>A0AAV2VYJ2_9VIBR</name>
<feature type="modified residue" description="4-aspartylphosphate" evidence="6">
    <location>
        <position position="51"/>
    </location>
</feature>
<feature type="DNA-binding region" description="OmpR/PhoB-type" evidence="7">
    <location>
        <begin position="124"/>
        <end position="221"/>
    </location>
</feature>
<dbReference type="GO" id="GO:0006355">
    <property type="term" value="P:regulation of DNA-templated transcription"/>
    <property type="evidence" value="ECO:0007669"/>
    <property type="project" value="InterPro"/>
</dbReference>
<evidence type="ECO:0000313" key="11">
    <source>
        <dbReference type="Proteomes" id="UP000018211"/>
    </source>
</evidence>
<dbReference type="PANTHER" id="PTHR48111">
    <property type="entry name" value="REGULATOR OF RPOS"/>
    <property type="match status" value="1"/>
</dbReference>
<dbReference type="SMART" id="SM00448">
    <property type="entry name" value="REC"/>
    <property type="match status" value="1"/>
</dbReference>
<accession>A0AAV2VYJ2</accession>
<dbReference type="AlphaFoldDB" id="A0AAV2VYJ2"/>
<evidence type="ECO:0000259" key="9">
    <source>
        <dbReference type="PROSITE" id="PS51755"/>
    </source>
</evidence>
<dbReference type="InterPro" id="IPR039420">
    <property type="entry name" value="WalR-like"/>
</dbReference>
<dbReference type="GO" id="GO:0000976">
    <property type="term" value="F:transcription cis-regulatory region binding"/>
    <property type="evidence" value="ECO:0007669"/>
    <property type="project" value="TreeGrafter"/>
</dbReference>
<dbReference type="PROSITE" id="PS51755">
    <property type="entry name" value="OMPR_PHOB"/>
    <property type="match status" value="1"/>
</dbReference>
<dbReference type="InterPro" id="IPR036388">
    <property type="entry name" value="WH-like_DNA-bd_sf"/>
</dbReference>
<comment type="caution">
    <text evidence="10">The sequence shown here is derived from an EMBL/GenBank/DDBJ whole genome shotgun (WGS) entry which is preliminary data.</text>
</comment>
<dbReference type="PROSITE" id="PS50110">
    <property type="entry name" value="RESPONSE_REGULATORY"/>
    <property type="match status" value="1"/>
</dbReference>
<dbReference type="SMART" id="SM00862">
    <property type="entry name" value="Trans_reg_C"/>
    <property type="match status" value="1"/>
</dbReference>
<evidence type="ECO:0000256" key="3">
    <source>
        <dbReference type="ARBA" id="ARBA00023015"/>
    </source>
</evidence>
<dbReference type="InterPro" id="IPR001789">
    <property type="entry name" value="Sig_transdc_resp-reg_receiver"/>
</dbReference>
<dbReference type="EMBL" id="CAOF01000179">
    <property type="protein sequence ID" value="CCO49448.1"/>
    <property type="molecule type" value="Genomic_DNA"/>
</dbReference>
<feature type="domain" description="OmpR/PhoB-type" evidence="9">
    <location>
        <begin position="124"/>
        <end position="221"/>
    </location>
</feature>
<evidence type="ECO:0000313" key="10">
    <source>
        <dbReference type="EMBL" id="CCO49448.1"/>
    </source>
</evidence>
<dbReference type="Proteomes" id="UP000018211">
    <property type="component" value="Unassembled WGS sequence"/>
</dbReference>
<feature type="domain" description="Response regulatory" evidence="8">
    <location>
        <begin position="2"/>
        <end position="116"/>
    </location>
</feature>
<dbReference type="FunFam" id="3.40.50.2300:FF:000001">
    <property type="entry name" value="DNA-binding response regulator PhoB"/>
    <property type="match status" value="1"/>
</dbReference>
<keyword evidence="3" id="KW-0805">Transcription regulation</keyword>